<dbReference type="InterPro" id="IPR038765">
    <property type="entry name" value="Papain-like_cys_pep_sf"/>
</dbReference>
<dbReference type="RefSeq" id="WP_308986638.1">
    <property type="nucleotide sequence ID" value="NZ_JARXIC010000052.1"/>
</dbReference>
<evidence type="ECO:0000313" key="3">
    <source>
        <dbReference type="Proteomes" id="UP001243717"/>
    </source>
</evidence>
<dbReference type="SMART" id="SM00460">
    <property type="entry name" value="TGc"/>
    <property type="match status" value="1"/>
</dbReference>
<dbReference type="EMBL" id="JARXIC010000052">
    <property type="protein sequence ID" value="MDQ8196201.1"/>
    <property type="molecule type" value="Genomic_DNA"/>
</dbReference>
<sequence length="283" mass="31569">MNFRVSCDLAYQLNQSATFLFALKCLETGGQKIIRESLETNPHVEIEDFHIVSGMNRFSRLLTHNPGALEISYEAEMSISQGIMNVEEIRFNRTSNLNPEGIPFLFPSRYCQSDILRQEANEMFGHIDGPHAIASAVSDWIYENISYVSGSSGETSSALDAMHERQGVCRDFAHLGITLCRALSVPARYVTVYAYQLDPPDFHACFEVFIGGWWYIFDATRLAPLNGLIRIATGRDAADAAVCTIFGDPQLTKSQVRCEVLDSNFVPVTRDSLVEANQAIILL</sequence>
<protein>
    <submittedName>
        <fullName evidence="2">Transglutaminase family protein</fullName>
    </submittedName>
</protein>
<dbReference type="InterPro" id="IPR002931">
    <property type="entry name" value="Transglutaminase-like"/>
</dbReference>
<dbReference type="PANTHER" id="PTHR33490">
    <property type="entry name" value="BLR5614 PROTEIN-RELATED"/>
    <property type="match status" value="1"/>
</dbReference>
<evidence type="ECO:0000259" key="1">
    <source>
        <dbReference type="SMART" id="SM00460"/>
    </source>
</evidence>
<dbReference type="Proteomes" id="UP001243717">
    <property type="component" value="Unassembled WGS sequence"/>
</dbReference>
<evidence type="ECO:0000313" key="2">
    <source>
        <dbReference type="EMBL" id="MDQ8196201.1"/>
    </source>
</evidence>
<dbReference type="InterPro" id="IPR048930">
    <property type="entry name" value="Bact_transglu_N_2"/>
</dbReference>
<dbReference type="Pfam" id="PF21295">
    <property type="entry name" value="Bact_transglu_N_2"/>
    <property type="match status" value="1"/>
</dbReference>
<comment type="caution">
    <text evidence="2">The sequence shown here is derived from an EMBL/GenBank/DDBJ whole genome shotgun (WGS) entry which is preliminary data.</text>
</comment>
<dbReference type="PANTHER" id="PTHR33490:SF12">
    <property type="entry name" value="BLL5557 PROTEIN"/>
    <property type="match status" value="1"/>
</dbReference>
<keyword evidence="3" id="KW-1185">Reference proteome</keyword>
<dbReference type="Gene3D" id="3.10.620.30">
    <property type="match status" value="1"/>
</dbReference>
<accession>A0ABU1AN25</accession>
<feature type="domain" description="Transglutaminase-like" evidence="1">
    <location>
        <begin position="161"/>
        <end position="221"/>
    </location>
</feature>
<dbReference type="SUPFAM" id="SSF54001">
    <property type="entry name" value="Cysteine proteinases"/>
    <property type="match status" value="1"/>
</dbReference>
<gene>
    <name evidence="2" type="ORF">QEH59_17335</name>
</gene>
<proteinExistence type="predicted"/>
<reference evidence="2 3" key="1">
    <citation type="submission" date="2023-04" db="EMBL/GenBank/DDBJ databases">
        <title>A novel bacteria isolated from coastal sediment.</title>
        <authorList>
            <person name="Liu X.-J."/>
            <person name="Du Z.-J."/>
        </authorList>
    </citation>
    <scope>NUCLEOTIDE SEQUENCE [LARGE SCALE GENOMIC DNA]</scope>
    <source>
        <strain evidence="2 3">SDUM461004</strain>
    </source>
</reference>
<dbReference type="Pfam" id="PF01841">
    <property type="entry name" value="Transglut_core"/>
    <property type="match status" value="1"/>
</dbReference>
<dbReference type="Gene3D" id="2.60.40.2250">
    <property type="match status" value="1"/>
</dbReference>
<name>A0ABU1AN25_9BACT</name>
<organism evidence="2 3">
    <name type="scientific">Thalassobacterium sedimentorum</name>
    <dbReference type="NCBI Taxonomy" id="3041258"/>
    <lineage>
        <taxon>Bacteria</taxon>
        <taxon>Pseudomonadati</taxon>
        <taxon>Verrucomicrobiota</taxon>
        <taxon>Opitutia</taxon>
        <taxon>Puniceicoccales</taxon>
        <taxon>Coraliomargaritaceae</taxon>
        <taxon>Thalassobacterium</taxon>
    </lineage>
</organism>